<evidence type="ECO:0000313" key="2">
    <source>
        <dbReference type="EMBL" id="PIR44278.1"/>
    </source>
</evidence>
<protein>
    <submittedName>
        <fullName evidence="2">30S ribosomal protein S21</fullName>
    </submittedName>
</protein>
<dbReference type="Proteomes" id="UP000231602">
    <property type="component" value="Unassembled WGS sequence"/>
</dbReference>
<evidence type="ECO:0000313" key="3">
    <source>
        <dbReference type="Proteomes" id="UP000231602"/>
    </source>
</evidence>
<gene>
    <name evidence="2" type="ORF">COV23_00745</name>
</gene>
<keyword evidence="2" id="KW-0687">Ribonucleoprotein</keyword>
<keyword evidence="2" id="KW-0689">Ribosomal protein</keyword>
<evidence type="ECO:0000256" key="1">
    <source>
        <dbReference type="SAM" id="MobiDB-lite"/>
    </source>
</evidence>
<name>A0A2H0RCP0_9BACT</name>
<sequence length="71" mass="8470">MAIEVKRKEGESASAFLYRFTKKMQQSGVLKESKKRRHAKRAVNKNKRRKMALYREDKKIETEKKKKLGLM</sequence>
<feature type="region of interest" description="Disordered" evidence="1">
    <location>
        <begin position="28"/>
        <end position="48"/>
    </location>
</feature>
<dbReference type="EMBL" id="PCXV01000012">
    <property type="protein sequence ID" value="PIR44278.1"/>
    <property type="molecule type" value="Genomic_DNA"/>
</dbReference>
<comment type="caution">
    <text evidence="2">The sequence shown here is derived from an EMBL/GenBank/DDBJ whole genome shotgun (WGS) entry which is preliminary data.</text>
</comment>
<proteinExistence type="predicted"/>
<organism evidence="2 3">
    <name type="scientific">Candidatus Wolfebacteria bacterium CG10_big_fil_rev_8_21_14_0_10_31_9</name>
    <dbReference type="NCBI Taxonomy" id="1975070"/>
    <lineage>
        <taxon>Bacteria</taxon>
        <taxon>Candidatus Wolfeibacteriota</taxon>
    </lineage>
</organism>
<feature type="compositionally biased region" description="Basic residues" evidence="1">
    <location>
        <begin position="33"/>
        <end position="48"/>
    </location>
</feature>
<dbReference type="GO" id="GO:0005840">
    <property type="term" value="C:ribosome"/>
    <property type="evidence" value="ECO:0007669"/>
    <property type="project" value="UniProtKB-KW"/>
</dbReference>
<accession>A0A2H0RCP0</accession>
<reference evidence="2 3" key="1">
    <citation type="submission" date="2017-09" db="EMBL/GenBank/DDBJ databases">
        <title>Depth-based differentiation of microbial function through sediment-hosted aquifers and enrichment of novel symbionts in the deep terrestrial subsurface.</title>
        <authorList>
            <person name="Probst A.J."/>
            <person name="Ladd B."/>
            <person name="Jarett J.K."/>
            <person name="Geller-Mcgrath D.E."/>
            <person name="Sieber C.M."/>
            <person name="Emerson J.B."/>
            <person name="Anantharaman K."/>
            <person name="Thomas B.C."/>
            <person name="Malmstrom R."/>
            <person name="Stieglmeier M."/>
            <person name="Klingl A."/>
            <person name="Woyke T."/>
            <person name="Ryan C.M."/>
            <person name="Banfield J.F."/>
        </authorList>
    </citation>
    <scope>NUCLEOTIDE SEQUENCE [LARGE SCALE GENOMIC DNA]</scope>
    <source>
        <strain evidence="2">CG10_big_fil_rev_8_21_14_0_10_31_9</strain>
    </source>
</reference>
<dbReference type="AlphaFoldDB" id="A0A2H0RCP0"/>